<dbReference type="Proteomes" id="UP001198565">
    <property type="component" value="Unassembled WGS sequence"/>
</dbReference>
<organism evidence="1 2">
    <name type="scientific">Streptantibioticus parmotrematis</name>
    <dbReference type="NCBI Taxonomy" id="2873249"/>
    <lineage>
        <taxon>Bacteria</taxon>
        <taxon>Bacillati</taxon>
        <taxon>Actinomycetota</taxon>
        <taxon>Actinomycetes</taxon>
        <taxon>Kitasatosporales</taxon>
        <taxon>Streptomycetaceae</taxon>
        <taxon>Streptantibioticus</taxon>
    </lineage>
</organism>
<sequence length="80" mass="9151">MDIELLMERLGKSGVTMILKVDHERMQAEENPWTLVMSGPGLGESSLIRTDASSLKDCLDYGLRELRSHPGEWDWVDQYN</sequence>
<comment type="caution">
    <text evidence="1">The sequence shown here is derived from an EMBL/GenBank/DDBJ whole genome shotgun (WGS) entry which is preliminary data.</text>
</comment>
<protein>
    <submittedName>
        <fullName evidence="1">Uncharacterized protein</fullName>
    </submittedName>
</protein>
<evidence type="ECO:0000313" key="1">
    <source>
        <dbReference type="EMBL" id="MBY8885849.1"/>
    </source>
</evidence>
<keyword evidence="2" id="KW-1185">Reference proteome</keyword>
<proteinExistence type="predicted"/>
<reference evidence="1 2" key="1">
    <citation type="submission" date="2021-08" db="EMBL/GenBank/DDBJ databases">
        <title>Streptomyces sp. PTM05 isolated from lichen.</title>
        <authorList>
            <person name="Somphong A."/>
            <person name="Phongsopitanun W."/>
            <person name="Tanasupawat S."/>
        </authorList>
    </citation>
    <scope>NUCLEOTIDE SEQUENCE [LARGE SCALE GENOMIC DNA]</scope>
    <source>
        <strain evidence="1 2">Ptm05</strain>
    </source>
</reference>
<dbReference type="RefSeq" id="WP_222977489.1">
    <property type="nucleotide sequence ID" value="NZ_JAINVZ010000007.1"/>
</dbReference>
<dbReference type="EMBL" id="JAINVZ010000007">
    <property type="protein sequence ID" value="MBY8885849.1"/>
    <property type="molecule type" value="Genomic_DNA"/>
</dbReference>
<name>A0ABS7QRM9_9ACTN</name>
<evidence type="ECO:0000313" key="2">
    <source>
        <dbReference type="Proteomes" id="UP001198565"/>
    </source>
</evidence>
<accession>A0ABS7QRM9</accession>
<gene>
    <name evidence="1" type="ORF">K7472_13435</name>
</gene>